<dbReference type="GO" id="GO:0015658">
    <property type="term" value="F:branched-chain amino acid transmembrane transporter activity"/>
    <property type="evidence" value="ECO:0007669"/>
    <property type="project" value="InterPro"/>
</dbReference>
<dbReference type="Pfam" id="PF00005">
    <property type="entry name" value="ABC_tran"/>
    <property type="match status" value="1"/>
</dbReference>
<dbReference type="SUPFAM" id="SSF52540">
    <property type="entry name" value="P-loop containing nucleoside triphosphate hydrolases"/>
    <property type="match status" value="1"/>
</dbReference>
<feature type="transmembrane region" description="Helical" evidence="9">
    <location>
        <begin position="79"/>
        <end position="100"/>
    </location>
</feature>
<feature type="transmembrane region" description="Helical" evidence="9">
    <location>
        <begin position="107"/>
        <end position="126"/>
    </location>
</feature>
<evidence type="ECO:0000256" key="3">
    <source>
        <dbReference type="ARBA" id="ARBA00022475"/>
    </source>
</evidence>
<sequence>MQERALLLLAVAALAGLPLAASNYFVTLMNYIGIGALAALGLVLLTGVGGLTSFGQAAFVGIGAYATAWWTTVQGGSPWVGLVLAVAFTFAVAIVLGAATLRLGGHLLPLSTIAWGLAIFFLFGNIEGLGRHNGISAIPPVTLGGLSFQSGTAGYYLVWATLGAVMWLCANLLGSRQGRAIRSLRGGTAMAESLGIDTFRIRLAVFVLAGVLAGLSGWLFAHVQRFISPTAFDVGPGMEYLFMAMLGGAGHIGGAVLGSALVTLAKDALQDLLPALIKESGQLEVVVFGALFILVLQHARGGLIPSLQRLLPRATPPVPPDAPPLPRRAPPAAGGEVLVVDGVVKRFGGLVAVNQVGFELRAGEILGLIGPNGAGKSTLFNLVCGTATADAGRIRFLGQDIAGLPARRIAARGIARTFQHVRLRPTMTLLENVMLGAHLRARAGLLRGALRLDRAEERAIRAEAMRQLRRVGLDPNPHELAGNLPLGQQRILEVARALAADPLLIILDEPAAGLRRLEKQKLAELLRALRAEGMTILLVEHDMEFVMGLVDRIVVMEFGTRIAEGPPASIRADARVQEAYLGGVA</sequence>
<evidence type="ECO:0000256" key="1">
    <source>
        <dbReference type="ARBA" id="ARBA00004651"/>
    </source>
</evidence>
<dbReference type="Pfam" id="PF02653">
    <property type="entry name" value="BPD_transp_2"/>
    <property type="match status" value="1"/>
</dbReference>
<dbReference type="GO" id="GO:0016887">
    <property type="term" value="F:ATP hydrolysis activity"/>
    <property type="evidence" value="ECO:0007669"/>
    <property type="project" value="InterPro"/>
</dbReference>
<dbReference type="InterPro" id="IPR001851">
    <property type="entry name" value="ABC_transp_permease"/>
</dbReference>
<dbReference type="FunFam" id="3.40.50.300:FF:000421">
    <property type="entry name" value="Branched-chain amino acid ABC transporter ATP-binding protein"/>
    <property type="match status" value="1"/>
</dbReference>
<comment type="caution">
    <text evidence="11">The sequence shown here is derived from an EMBL/GenBank/DDBJ whole genome shotgun (WGS) entry which is preliminary data.</text>
</comment>
<dbReference type="InterPro" id="IPR043428">
    <property type="entry name" value="LivM-like"/>
</dbReference>
<keyword evidence="5" id="KW-0547">Nucleotide-binding</keyword>
<dbReference type="PANTHER" id="PTHR45772">
    <property type="entry name" value="CONSERVED COMPONENT OF ABC TRANSPORTER FOR NATURAL AMINO ACIDS-RELATED"/>
    <property type="match status" value="1"/>
</dbReference>
<dbReference type="InterPro" id="IPR051120">
    <property type="entry name" value="ABC_AA/LPS_Transport"/>
</dbReference>
<dbReference type="Proteomes" id="UP001165679">
    <property type="component" value="Unassembled WGS sequence"/>
</dbReference>
<keyword evidence="4 9" id="KW-0812">Transmembrane</keyword>
<dbReference type="Gene3D" id="3.40.50.300">
    <property type="entry name" value="P-loop containing nucleotide triphosphate hydrolases"/>
    <property type="match status" value="1"/>
</dbReference>
<feature type="transmembrane region" description="Helical" evidence="9">
    <location>
        <begin position="203"/>
        <end position="221"/>
    </location>
</feature>
<feature type="transmembrane region" description="Helical" evidence="9">
    <location>
        <begin position="241"/>
        <end position="264"/>
    </location>
</feature>
<evidence type="ECO:0000256" key="2">
    <source>
        <dbReference type="ARBA" id="ARBA00022448"/>
    </source>
</evidence>
<evidence type="ECO:0000256" key="7">
    <source>
        <dbReference type="ARBA" id="ARBA00022989"/>
    </source>
</evidence>
<keyword evidence="6 11" id="KW-0067">ATP-binding</keyword>
<dbReference type="InterPro" id="IPR032823">
    <property type="entry name" value="BCA_ABC_TP_C"/>
</dbReference>
<feature type="transmembrane region" description="Helical" evidence="9">
    <location>
        <begin position="153"/>
        <end position="173"/>
    </location>
</feature>
<proteinExistence type="predicted"/>
<feature type="transmembrane region" description="Helical" evidence="9">
    <location>
        <begin position="31"/>
        <end position="50"/>
    </location>
</feature>
<evidence type="ECO:0000256" key="6">
    <source>
        <dbReference type="ARBA" id="ARBA00022840"/>
    </source>
</evidence>
<dbReference type="InterPro" id="IPR003439">
    <property type="entry name" value="ABC_transporter-like_ATP-bd"/>
</dbReference>
<evidence type="ECO:0000313" key="11">
    <source>
        <dbReference type="EMBL" id="MCW3475810.1"/>
    </source>
</evidence>
<feature type="domain" description="ABC transporter" evidence="10">
    <location>
        <begin position="338"/>
        <end position="583"/>
    </location>
</feature>
<organism evidence="11 12">
    <name type="scientific">Limobrevibacterium gyesilva</name>
    <dbReference type="NCBI Taxonomy" id="2991712"/>
    <lineage>
        <taxon>Bacteria</taxon>
        <taxon>Pseudomonadati</taxon>
        <taxon>Pseudomonadota</taxon>
        <taxon>Alphaproteobacteria</taxon>
        <taxon>Acetobacterales</taxon>
        <taxon>Acetobacteraceae</taxon>
        <taxon>Limobrevibacterium</taxon>
    </lineage>
</organism>
<dbReference type="EMBL" id="JAPDNT010000012">
    <property type="protein sequence ID" value="MCW3475810.1"/>
    <property type="molecule type" value="Genomic_DNA"/>
</dbReference>
<evidence type="ECO:0000256" key="8">
    <source>
        <dbReference type="ARBA" id="ARBA00023136"/>
    </source>
</evidence>
<keyword evidence="3" id="KW-1003">Cell membrane</keyword>
<feature type="transmembrane region" description="Helical" evidence="9">
    <location>
        <begin position="285"/>
        <end position="303"/>
    </location>
</feature>
<dbReference type="InterPro" id="IPR003593">
    <property type="entry name" value="AAA+_ATPase"/>
</dbReference>
<dbReference type="Pfam" id="PF12399">
    <property type="entry name" value="BCA_ABC_TP_C"/>
    <property type="match status" value="1"/>
</dbReference>
<dbReference type="CDD" id="cd06581">
    <property type="entry name" value="TM_PBP1_LivM_like"/>
    <property type="match status" value="1"/>
</dbReference>
<accession>A0AA41YSQ5</accession>
<evidence type="ECO:0000256" key="5">
    <source>
        <dbReference type="ARBA" id="ARBA00022741"/>
    </source>
</evidence>
<keyword evidence="12" id="KW-1185">Reference proteome</keyword>
<dbReference type="PANTHER" id="PTHR45772:SF2">
    <property type="entry name" value="ABC TRANSPORTER ATP-BINDING PROTEIN"/>
    <property type="match status" value="1"/>
</dbReference>
<dbReference type="PROSITE" id="PS50893">
    <property type="entry name" value="ABC_TRANSPORTER_2"/>
    <property type="match status" value="1"/>
</dbReference>
<reference evidence="11" key="2">
    <citation type="submission" date="2022-10" db="EMBL/GenBank/DDBJ databases">
        <authorList>
            <person name="Trinh H.N."/>
        </authorList>
    </citation>
    <scope>NUCLEOTIDE SEQUENCE</scope>
    <source>
        <strain evidence="11">RN2-1</strain>
    </source>
</reference>
<keyword evidence="8 9" id="KW-0472">Membrane</keyword>
<evidence type="ECO:0000313" key="12">
    <source>
        <dbReference type="Proteomes" id="UP001165679"/>
    </source>
</evidence>
<reference evidence="11" key="1">
    <citation type="submission" date="2022-09" db="EMBL/GenBank/DDBJ databases">
        <title>Rhodovastum sp. nov. RN2-1 isolated from soil in Seongnam, South Korea.</title>
        <authorList>
            <person name="Le N.T."/>
        </authorList>
    </citation>
    <scope>NUCLEOTIDE SEQUENCE</scope>
    <source>
        <strain evidence="11">RN2-1</strain>
    </source>
</reference>
<keyword evidence="2" id="KW-0813">Transport</keyword>
<comment type="subcellular location">
    <subcellularLocation>
        <location evidence="1">Cell membrane</location>
        <topology evidence="1">Multi-pass membrane protein</topology>
    </subcellularLocation>
</comment>
<dbReference type="GO" id="GO:0005524">
    <property type="term" value="F:ATP binding"/>
    <property type="evidence" value="ECO:0007669"/>
    <property type="project" value="UniProtKB-KW"/>
</dbReference>
<evidence type="ECO:0000256" key="4">
    <source>
        <dbReference type="ARBA" id="ARBA00022692"/>
    </source>
</evidence>
<keyword evidence="7 9" id="KW-1133">Transmembrane helix</keyword>
<dbReference type="CDD" id="cd03219">
    <property type="entry name" value="ABC_Mj1267_LivG_branched"/>
    <property type="match status" value="1"/>
</dbReference>
<dbReference type="SMART" id="SM00382">
    <property type="entry name" value="AAA"/>
    <property type="match status" value="1"/>
</dbReference>
<gene>
    <name evidence="11" type="ORF">OL599_14620</name>
</gene>
<evidence type="ECO:0000259" key="10">
    <source>
        <dbReference type="PROSITE" id="PS50893"/>
    </source>
</evidence>
<name>A0AA41YSQ5_9PROT</name>
<dbReference type="InterPro" id="IPR027417">
    <property type="entry name" value="P-loop_NTPase"/>
</dbReference>
<dbReference type="RefSeq" id="WP_264714615.1">
    <property type="nucleotide sequence ID" value="NZ_JAPDNT010000012.1"/>
</dbReference>
<dbReference type="GO" id="GO:0005886">
    <property type="term" value="C:plasma membrane"/>
    <property type="evidence" value="ECO:0007669"/>
    <property type="project" value="UniProtKB-SubCell"/>
</dbReference>
<evidence type="ECO:0000256" key="9">
    <source>
        <dbReference type="SAM" id="Phobius"/>
    </source>
</evidence>
<protein>
    <submittedName>
        <fullName evidence="11">Branched-chain amino acid ABC transporter ATP-binding protein/permease</fullName>
    </submittedName>
</protein>
<dbReference type="AlphaFoldDB" id="A0AA41YSQ5"/>